<feature type="chain" id="PRO_5039548788" evidence="3">
    <location>
        <begin position="24"/>
        <end position="394"/>
    </location>
</feature>
<evidence type="ECO:0000256" key="2">
    <source>
        <dbReference type="ARBA" id="ARBA00023136"/>
    </source>
</evidence>
<organism evidence="5 6">
    <name type="scientific">Sporolactobacillus laevolacticus DSM 442</name>
    <dbReference type="NCBI Taxonomy" id="1395513"/>
    <lineage>
        <taxon>Bacteria</taxon>
        <taxon>Bacillati</taxon>
        <taxon>Bacillota</taxon>
        <taxon>Bacilli</taxon>
        <taxon>Bacillales</taxon>
        <taxon>Sporolactobacillaceae</taxon>
        <taxon>Sporolactobacillus</taxon>
    </lineage>
</organism>
<evidence type="ECO:0000259" key="4">
    <source>
        <dbReference type="Pfam" id="PF00144"/>
    </source>
</evidence>
<dbReference type="EMBL" id="AWTC01000016">
    <property type="protein sequence ID" value="EST10857.1"/>
    <property type="molecule type" value="Genomic_DNA"/>
</dbReference>
<dbReference type="eggNOG" id="COG1680">
    <property type="taxonomic scope" value="Bacteria"/>
</dbReference>
<dbReference type="InterPro" id="IPR001466">
    <property type="entry name" value="Beta-lactam-related"/>
</dbReference>
<protein>
    <submittedName>
        <fullName evidence="5">Penicillin-binding protein</fullName>
    </submittedName>
</protein>
<comment type="caution">
    <text evidence="5">The sequence shown here is derived from an EMBL/GenBank/DDBJ whole genome shotgun (WGS) entry which is preliminary data.</text>
</comment>
<keyword evidence="2" id="KW-0472">Membrane</keyword>
<reference evidence="5 6" key="1">
    <citation type="journal article" date="2013" name="Genome Announc.">
        <title>Genome Sequence of Sporolactobacillus laevolacticus DSM442, an Efficient Polymer-Grade D-Lactate Producer from Agricultural Waste Cottonseed as a Nitrogen Source.</title>
        <authorList>
            <person name="Wang H."/>
            <person name="Wang L."/>
            <person name="Ju J."/>
            <person name="Yu B."/>
            <person name="Ma Y."/>
        </authorList>
    </citation>
    <scope>NUCLEOTIDE SEQUENCE [LARGE SCALE GENOMIC DNA]</scope>
    <source>
        <strain evidence="5 6">DSM 442</strain>
    </source>
</reference>
<dbReference type="Pfam" id="PF00144">
    <property type="entry name" value="Beta-lactamase"/>
    <property type="match status" value="1"/>
</dbReference>
<evidence type="ECO:0000313" key="5">
    <source>
        <dbReference type="EMBL" id="EST10857.1"/>
    </source>
</evidence>
<dbReference type="RefSeq" id="WP_023511190.1">
    <property type="nucleotide sequence ID" value="NZ_AWTC01000016.1"/>
</dbReference>
<dbReference type="PANTHER" id="PTHR46825">
    <property type="entry name" value="D-ALANYL-D-ALANINE-CARBOXYPEPTIDASE/ENDOPEPTIDASE AMPH"/>
    <property type="match status" value="1"/>
</dbReference>
<feature type="domain" description="Beta-lactamase-related" evidence="4">
    <location>
        <begin position="72"/>
        <end position="370"/>
    </location>
</feature>
<dbReference type="OrthoDB" id="9803467at2"/>
<evidence type="ECO:0000256" key="3">
    <source>
        <dbReference type="SAM" id="SignalP"/>
    </source>
</evidence>
<name>V6IUU5_9BACL</name>
<dbReference type="InterPro" id="IPR012338">
    <property type="entry name" value="Beta-lactam/transpept-like"/>
</dbReference>
<sequence>MKKKNTRFAILFSCLLIGGCVAAALMTFNQNSATQAHSAAHSTGKNTSIPPKHTRMTSFASDWRRTAIDRRIQQSGFSGSVLVVSHGKVVLSKGYRLSNSHNGRRNQPLTTYYVGSTTKSITAVAFMQMRERGLIHFNDPVSRFYPNFPNGNKITMLDLLCHVSGLGNVMETMQPVTRDQLVQRIALHSLRLASKPGTVWHYSDTNYALLGAILDKVSSSAFHESLHDYIRQFIFQRAGMLHSGFGDEMLHSAYRSTGYVIVDGHAFSEQIPSFSQLIGCGDIYSTSWDMYLFDHAIADSTLLSKASVHELLSRHFPGTSYSCGWYIGRKGWGNDTYSSHGVLGGWNGSNAFTQDKQSYVVLLSNVRSSEFEISTLNTMIFHTLQETKNQKGGK</sequence>
<dbReference type="InterPro" id="IPR050491">
    <property type="entry name" value="AmpC-like"/>
</dbReference>
<dbReference type="PANTHER" id="PTHR46825:SF11">
    <property type="entry name" value="PENICILLIN-BINDING PROTEIN 4"/>
    <property type="match status" value="1"/>
</dbReference>
<feature type="signal peptide" evidence="3">
    <location>
        <begin position="1"/>
        <end position="23"/>
    </location>
</feature>
<gene>
    <name evidence="5" type="ORF">P343_14825</name>
</gene>
<keyword evidence="6" id="KW-1185">Reference proteome</keyword>
<dbReference type="STRING" id="1395513.P343_14825"/>
<dbReference type="PROSITE" id="PS51257">
    <property type="entry name" value="PROKAR_LIPOPROTEIN"/>
    <property type="match status" value="1"/>
</dbReference>
<evidence type="ECO:0000256" key="1">
    <source>
        <dbReference type="ARBA" id="ARBA00004370"/>
    </source>
</evidence>
<dbReference type="PATRIC" id="fig|1395513.3.peg.3012"/>
<keyword evidence="3" id="KW-0732">Signal</keyword>
<dbReference type="AlphaFoldDB" id="V6IUU5"/>
<dbReference type="SUPFAM" id="SSF56601">
    <property type="entry name" value="beta-lactamase/transpeptidase-like"/>
    <property type="match status" value="1"/>
</dbReference>
<dbReference type="GO" id="GO:0016020">
    <property type="term" value="C:membrane"/>
    <property type="evidence" value="ECO:0007669"/>
    <property type="project" value="UniProtKB-SubCell"/>
</dbReference>
<dbReference type="Gene3D" id="3.40.710.10">
    <property type="entry name" value="DD-peptidase/beta-lactamase superfamily"/>
    <property type="match status" value="1"/>
</dbReference>
<evidence type="ECO:0000313" key="6">
    <source>
        <dbReference type="Proteomes" id="UP000018296"/>
    </source>
</evidence>
<proteinExistence type="predicted"/>
<comment type="subcellular location">
    <subcellularLocation>
        <location evidence="1">Membrane</location>
    </subcellularLocation>
</comment>
<accession>V6IUU5</accession>
<dbReference type="Proteomes" id="UP000018296">
    <property type="component" value="Unassembled WGS sequence"/>
</dbReference>